<dbReference type="AlphaFoldDB" id="Q0CQ22"/>
<dbReference type="RefSeq" id="XP_001213390.1">
    <property type="nucleotide sequence ID" value="XM_001213390.1"/>
</dbReference>
<reference evidence="3" key="1">
    <citation type="submission" date="2005-09" db="EMBL/GenBank/DDBJ databases">
        <title>Annotation of the Aspergillus terreus NIH2624 genome.</title>
        <authorList>
            <person name="Birren B.W."/>
            <person name="Lander E.S."/>
            <person name="Galagan J.E."/>
            <person name="Nusbaum C."/>
            <person name="Devon K."/>
            <person name="Henn M."/>
            <person name="Ma L.-J."/>
            <person name="Jaffe D.B."/>
            <person name="Butler J."/>
            <person name="Alvarez P."/>
            <person name="Gnerre S."/>
            <person name="Grabherr M."/>
            <person name="Kleber M."/>
            <person name="Mauceli E.W."/>
            <person name="Brockman W."/>
            <person name="Rounsley S."/>
            <person name="Young S.K."/>
            <person name="LaButti K."/>
            <person name="Pushparaj V."/>
            <person name="DeCaprio D."/>
            <person name="Crawford M."/>
            <person name="Koehrsen M."/>
            <person name="Engels R."/>
            <person name="Montgomery P."/>
            <person name="Pearson M."/>
            <person name="Howarth C."/>
            <person name="Larson L."/>
            <person name="Luoma S."/>
            <person name="White J."/>
            <person name="Alvarado L."/>
            <person name="Kodira C.D."/>
            <person name="Zeng Q."/>
            <person name="Oleary S."/>
            <person name="Yandava C."/>
            <person name="Denning D.W."/>
            <person name="Nierman W.C."/>
            <person name="Milne T."/>
            <person name="Madden K."/>
        </authorList>
    </citation>
    <scope>NUCLEOTIDE SEQUENCE [LARGE SCALE GENOMIC DNA]</scope>
    <source>
        <strain evidence="3">NIH 2624 / FGSC A1156</strain>
    </source>
</reference>
<dbReference type="OrthoDB" id="626167at2759"/>
<evidence type="ECO:0000259" key="1">
    <source>
        <dbReference type="Pfam" id="PF00931"/>
    </source>
</evidence>
<accession>Q0CQ22</accession>
<feature type="domain" description="NB-ARC" evidence="1">
    <location>
        <begin position="169"/>
        <end position="301"/>
    </location>
</feature>
<dbReference type="InterPro" id="IPR011990">
    <property type="entry name" value="TPR-like_helical_dom_sf"/>
</dbReference>
<dbReference type="GeneID" id="4318547"/>
<organism evidence="2 3">
    <name type="scientific">Aspergillus terreus (strain NIH 2624 / FGSC A1156)</name>
    <dbReference type="NCBI Taxonomy" id="341663"/>
    <lineage>
        <taxon>Eukaryota</taxon>
        <taxon>Fungi</taxon>
        <taxon>Dikarya</taxon>
        <taxon>Ascomycota</taxon>
        <taxon>Pezizomycotina</taxon>
        <taxon>Eurotiomycetes</taxon>
        <taxon>Eurotiomycetidae</taxon>
        <taxon>Eurotiales</taxon>
        <taxon>Aspergillaceae</taxon>
        <taxon>Aspergillus</taxon>
        <taxon>Aspergillus subgen. Circumdati</taxon>
    </lineage>
</organism>
<dbReference type="PANTHER" id="PTHR35205:SF1">
    <property type="entry name" value="ZU5 DOMAIN-CONTAINING PROTEIN"/>
    <property type="match status" value="1"/>
</dbReference>
<name>Q0CQ22_ASPTN</name>
<dbReference type="InterPro" id="IPR027417">
    <property type="entry name" value="P-loop_NTPase"/>
</dbReference>
<dbReference type="PRINTS" id="PR00364">
    <property type="entry name" value="DISEASERSIST"/>
</dbReference>
<dbReference type="PANTHER" id="PTHR35205">
    <property type="entry name" value="NB-ARC AND TPR DOMAIN PROTEIN"/>
    <property type="match status" value="1"/>
</dbReference>
<dbReference type="eggNOG" id="KOG1840">
    <property type="taxonomic scope" value="Eukaryota"/>
</dbReference>
<dbReference type="VEuPathDB" id="FungiDB:ATEG_04212"/>
<dbReference type="Pfam" id="PF00931">
    <property type="entry name" value="NB-ARC"/>
    <property type="match status" value="1"/>
</dbReference>
<dbReference type="Gene3D" id="1.25.40.10">
    <property type="entry name" value="Tetratricopeptide repeat domain"/>
    <property type="match status" value="1"/>
</dbReference>
<dbReference type="HOGENOM" id="CLU_338878_0_0_1"/>
<gene>
    <name evidence="2" type="ORF">ATEG_04212</name>
</gene>
<evidence type="ECO:0000313" key="2">
    <source>
        <dbReference type="EMBL" id="EAU36014.1"/>
    </source>
</evidence>
<dbReference type="InterPro" id="IPR002182">
    <property type="entry name" value="NB-ARC"/>
</dbReference>
<dbReference type="EMBL" id="CH476598">
    <property type="protein sequence ID" value="EAU36014.1"/>
    <property type="molecule type" value="Genomic_DNA"/>
</dbReference>
<dbReference type="Gene3D" id="3.40.50.300">
    <property type="entry name" value="P-loop containing nucleotide triphosphate hydrolases"/>
    <property type="match status" value="1"/>
</dbReference>
<dbReference type="OMA" id="TIVESCH"/>
<dbReference type="SUPFAM" id="SSF48452">
    <property type="entry name" value="TPR-like"/>
    <property type="match status" value="1"/>
</dbReference>
<proteinExistence type="predicted"/>
<dbReference type="STRING" id="341663.Q0CQ22"/>
<sequence>MSGAEFVAVIGAISSVITIVESCHKITKIIRQGPNEFLKNLEPHIDLLAHDIQQLRRLDLRSPRHIFLNGVLGGCKGYLEQLTTLIEEYKEATNTNVPYSKRFVRALRASKLQKDIQNTWTIISEYRSTITLHLAVHNSINALPAPNSDTKGLFGLPPRNDKHIRRQNVLDTILHAIRNDNSRSCILSIFGVGGIGKTQIALDLCYQVQHQYSVVVWIRADSDVRITESITSFANLLSKGGRSLCTMEDSLAFIKTVAKTRTRPWFFVFDDYGSTTALPSICSAVMDGCQQDVVLTTQRDKPSWGSAIEIPPMSEDDGLQLLLRDSLLSLGPDDLNSARHLVRDLGGLPLAVAQMAAYLNSSGKPIHNVLQEFLGTQHTLSLTERQRQSSYSSSLDDSFKLAFQEIRIADTNLFDFLLQLSVFDPDGVNESLFQNYFLSLRSRGDYLPGYYTLFCRNGEWSSEQFLDATMRLSAFSVIQMSSERDTLLIQMHRLTQGALLKSVDQSILLREVFRAAAIISASLSMEDWEGFALSYRRLLLGNIRQWVDMRTCHIKTPSHVRMHSGILEGYQTDMATFLAFNDEEELAERLLLDALQLQSSELGDSATLTSTTMVSLANLYLEATDLDKAETFTTRLAEVNQQANVSKPSLQLVPLLLRGQLEMRRGELGKALQTFQNCSEFYGTAFGAYDLIMSAFLVNGAEILLIQGELEDASQLLYDAQCIAQASTDSLSLTCRVKWNIARLSALKGEYVRAVRNYQDLIEDCRLRFGTQNPRWRTLHCELGDVYRELGIPAKSEDCYRNGSATVARKRRPVKVEPTDISQALLHGCFRGGRTFLDC</sequence>
<dbReference type="SUPFAM" id="SSF52540">
    <property type="entry name" value="P-loop containing nucleoside triphosphate hydrolases"/>
    <property type="match status" value="1"/>
</dbReference>
<protein>
    <recommendedName>
        <fullName evidence="1">NB-ARC domain-containing protein</fullName>
    </recommendedName>
</protein>
<dbReference type="Proteomes" id="UP000007963">
    <property type="component" value="Unassembled WGS sequence"/>
</dbReference>
<dbReference type="GO" id="GO:0043531">
    <property type="term" value="F:ADP binding"/>
    <property type="evidence" value="ECO:0007669"/>
    <property type="project" value="InterPro"/>
</dbReference>
<evidence type="ECO:0000313" key="3">
    <source>
        <dbReference type="Proteomes" id="UP000007963"/>
    </source>
</evidence>